<sequence>MKKQLKNQTDEMNVKTEKIVKKSVKMNVKKNDEKNDNEEYREEREEYVYYWDYCATTHGNHNSLEEKGPECLPDYVNTDPCVAEKKKCAQGN</sequence>
<proteinExistence type="predicted"/>
<dbReference type="Proteomes" id="UP001213000">
    <property type="component" value="Unassembled WGS sequence"/>
</dbReference>
<protein>
    <submittedName>
        <fullName evidence="1">Uncharacterized protein</fullName>
    </submittedName>
</protein>
<dbReference type="AlphaFoldDB" id="A0AAD5VGB0"/>
<name>A0AAD5VGB0_9AGAR</name>
<evidence type="ECO:0000313" key="1">
    <source>
        <dbReference type="EMBL" id="KAJ3552898.1"/>
    </source>
</evidence>
<evidence type="ECO:0000313" key="2">
    <source>
        <dbReference type="Proteomes" id="UP001213000"/>
    </source>
</evidence>
<reference evidence="1" key="1">
    <citation type="submission" date="2022-07" db="EMBL/GenBank/DDBJ databases">
        <title>Genome Sequence of Leucocoprinus birnbaumii.</title>
        <authorList>
            <person name="Buettner E."/>
        </authorList>
    </citation>
    <scope>NUCLEOTIDE SEQUENCE</scope>
    <source>
        <strain evidence="1">VT141</strain>
    </source>
</reference>
<organism evidence="1 2">
    <name type="scientific">Leucocoprinus birnbaumii</name>
    <dbReference type="NCBI Taxonomy" id="56174"/>
    <lineage>
        <taxon>Eukaryota</taxon>
        <taxon>Fungi</taxon>
        <taxon>Dikarya</taxon>
        <taxon>Basidiomycota</taxon>
        <taxon>Agaricomycotina</taxon>
        <taxon>Agaricomycetes</taxon>
        <taxon>Agaricomycetidae</taxon>
        <taxon>Agaricales</taxon>
        <taxon>Agaricineae</taxon>
        <taxon>Agaricaceae</taxon>
        <taxon>Leucocoprinus</taxon>
    </lineage>
</organism>
<gene>
    <name evidence="1" type="ORF">NP233_g12769</name>
</gene>
<comment type="caution">
    <text evidence="1">The sequence shown here is derived from an EMBL/GenBank/DDBJ whole genome shotgun (WGS) entry which is preliminary data.</text>
</comment>
<keyword evidence="2" id="KW-1185">Reference proteome</keyword>
<accession>A0AAD5VGB0</accession>
<dbReference type="EMBL" id="JANIEX010001986">
    <property type="protein sequence ID" value="KAJ3552898.1"/>
    <property type="molecule type" value="Genomic_DNA"/>
</dbReference>